<dbReference type="RefSeq" id="WP_122897295.1">
    <property type="nucleotide sequence ID" value="NZ_RHIB01000001.1"/>
</dbReference>
<comment type="pathway">
    <text evidence="8">Amino-sugar metabolism; N-acetylneuraminate degradation; D-fructose 6-phosphate from N-acetylneuraminate: step 4/5.</text>
</comment>
<evidence type="ECO:0000256" key="7">
    <source>
        <dbReference type="ARBA" id="ARBA00047647"/>
    </source>
</evidence>
<dbReference type="InterPro" id="IPR006680">
    <property type="entry name" value="Amidohydro-rel"/>
</dbReference>
<organism evidence="14 15">
    <name type="scientific">Alteribacter keqinensis</name>
    <dbReference type="NCBI Taxonomy" id="2483800"/>
    <lineage>
        <taxon>Bacteria</taxon>
        <taxon>Bacillati</taxon>
        <taxon>Bacillota</taxon>
        <taxon>Bacilli</taxon>
        <taxon>Bacillales</taxon>
        <taxon>Bacillaceae</taxon>
        <taxon>Alteribacter</taxon>
    </lineage>
</organism>
<evidence type="ECO:0000256" key="9">
    <source>
        <dbReference type="PIRNR" id="PIRNR038994"/>
    </source>
</evidence>
<keyword evidence="15" id="KW-1185">Reference proteome</keyword>
<comment type="catalytic activity">
    <reaction evidence="7">
        <text>N-acetyl-D-glucosamine 6-phosphate + H2O = D-glucosamine 6-phosphate + acetate</text>
        <dbReference type="Rhea" id="RHEA:22936"/>
        <dbReference type="ChEBI" id="CHEBI:15377"/>
        <dbReference type="ChEBI" id="CHEBI:30089"/>
        <dbReference type="ChEBI" id="CHEBI:57513"/>
        <dbReference type="ChEBI" id="CHEBI:58725"/>
        <dbReference type="EC" id="3.5.1.25"/>
    </reaction>
</comment>
<dbReference type="FunFam" id="3.20.20.140:FF:000004">
    <property type="entry name" value="N-acetylglucosamine-6-phosphate deacetylase"/>
    <property type="match status" value="1"/>
</dbReference>
<gene>
    <name evidence="14" type="primary">nagA</name>
    <name evidence="14" type="ORF">EBO34_07560</name>
</gene>
<comment type="caution">
    <text evidence="14">The sequence shown here is derived from an EMBL/GenBank/DDBJ whole genome shotgun (WGS) entry which is preliminary data.</text>
</comment>
<dbReference type="PANTHER" id="PTHR11113:SF14">
    <property type="entry name" value="N-ACETYLGLUCOSAMINE-6-PHOSPHATE DEACETYLASE"/>
    <property type="match status" value="1"/>
</dbReference>
<evidence type="ECO:0000313" key="14">
    <source>
        <dbReference type="EMBL" id="RNA69782.1"/>
    </source>
</evidence>
<dbReference type="CDD" id="cd00854">
    <property type="entry name" value="NagA"/>
    <property type="match status" value="1"/>
</dbReference>
<dbReference type="PIRSF" id="PIRSF038994">
    <property type="entry name" value="NagA"/>
    <property type="match status" value="1"/>
</dbReference>
<dbReference type="Proteomes" id="UP000278746">
    <property type="component" value="Unassembled WGS sequence"/>
</dbReference>
<feature type="binding site" evidence="11">
    <location>
        <position position="230"/>
    </location>
    <ligand>
        <name>substrate</name>
    </ligand>
</feature>
<dbReference type="SUPFAM" id="SSF51556">
    <property type="entry name" value="Metallo-dependent hydrolases"/>
    <property type="match status" value="1"/>
</dbReference>
<accession>A0A3M7TY13</accession>
<evidence type="ECO:0000256" key="8">
    <source>
        <dbReference type="ARBA" id="ARBA00060590"/>
    </source>
</evidence>
<reference evidence="14 15" key="1">
    <citation type="submission" date="2018-10" db="EMBL/GenBank/DDBJ databases">
        <title>Bacillus Keqinensis sp. nov., a moderately halophilic bacterium isolated from a saline-alkaline lake.</title>
        <authorList>
            <person name="Wang H."/>
        </authorList>
    </citation>
    <scope>NUCLEOTIDE SEQUENCE [LARGE SCALE GENOMIC DNA]</scope>
    <source>
        <strain evidence="14 15">KQ-3</strain>
    </source>
</reference>
<evidence type="ECO:0000256" key="5">
    <source>
        <dbReference type="ARBA" id="ARBA00022801"/>
    </source>
</evidence>
<evidence type="ECO:0000256" key="2">
    <source>
        <dbReference type="ARBA" id="ARBA00011899"/>
    </source>
</evidence>
<dbReference type="GO" id="GO:0006046">
    <property type="term" value="P:N-acetylglucosamine catabolic process"/>
    <property type="evidence" value="ECO:0007669"/>
    <property type="project" value="TreeGrafter"/>
</dbReference>
<dbReference type="InterPro" id="IPR003764">
    <property type="entry name" value="GlcNAc_6-P_deAcase"/>
</dbReference>
<feature type="binding site" evidence="12">
    <location>
        <position position="134"/>
    </location>
    <ligand>
        <name>Zn(2+)</name>
        <dbReference type="ChEBI" id="CHEBI:29105"/>
    </ligand>
</feature>
<dbReference type="NCBIfam" id="TIGR00221">
    <property type="entry name" value="nagA"/>
    <property type="match status" value="1"/>
</dbReference>
<feature type="active site" description="Proton donor/acceptor" evidence="10">
    <location>
        <position position="277"/>
    </location>
</feature>
<dbReference type="OrthoDB" id="9776488at2"/>
<evidence type="ECO:0000256" key="6">
    <source>
        <dbReference type="ARBA" id="ARBA00023277"/>
    </source>
</evidence>
<evidence type="ECO:0000256" key="12">
    <source>
        <dbReference type="PIRSR" id="PIRSR038994-3"/>
    </source>
</evidence>
<evidence type="ECO:0000256" key="3">
    <source>
        <dbReference type="ARBA" id="ARBA00018029"/>
    </source>
</evidence>
<feature type="domain" description="Amidohydrolase-related" evidence="13">
    <location>
        <begin position="55"/>
        <end position="383"/>
    </location>
</feature>
<evidence type="ECO:0000256" key="10">
    <source>
        <dbReference type="PIRSR" id="PIRSR038994-1"/>
    </source>
</evidence>
<protein>
    <recommendedName>
        <fullName evidence="3">N-acetylglucosamine-6-phosphate deacetylase</fullName>
        <ecNumber evidence="2">3.5.1.25</ecNumber>
    </recommendedName>
</protein>
<dbReference type="GO" id="GO:0008448">
    <property type="term" value="F:N-acetylglucosamine-6-phosphate deacetylase activity"/>
    <property type="evidence" value="ECO:0007669"/>
    <property type="project" value="UniProtKB-EC"/>
</dbReference>
<evidence type="ECO:0000256" key="1">
    <source>
        <dbReference type="ARBA" id="ARBA00010716"/>
    </source>
</evidence>
<dbReference type="AlphaFoldDB" id="A0A3M7TY13"/>
<evidence type="ECO:0000256" key="11">
    <source>
        <dbReference type="PIRSR" id="PIRSR038994-2"/>
    </source>
</evidence>
<feature type="binding site" evidence="11">
    <location>
        <position position="254"/>
    </location>
    <ligand>
        <name>substrate</name>
    </ligand>
</feature>
<dbReference type="Pfam" id="PF01979">
    <property type="entry name" value="Amidohydro_1"/>
    <property type="match status" value="1"/>
</dbReference>
<proteinExistence type="inferred from homology"/>
<comment type="cofactor">
    <cofactor evidence="12">
        <name>a divalent metal cation</name>
        <dbReference type="ChEBI" id="CHEBI:60240"/>
    </cofactor>
    <text evidence="12">Binds 1 divalent metal cation per subunit.</text>
</comment>
<keyword evidence="4 12" id="KW-0479">Metal-binding</keyword>
<feature type="binding site" evidence="11">
    <location>
        <position position="145"/>
    </location>
    <ligand>
        <name>substrate</name>
    </ligand>
</feature>
<dbReference type="SUPFAM" id="SSF51338">
    <property type="entry name" value="Composite domain of metallo-dependent hydrolases"/>
    <property type="match status" value="1"/>
</dbReference>
<evidence type="ECO:0000259" key="13">
    <source>
        <dbReference type="Pfam" id="PF01979"/>
    </source>
</evidence>
<dbReference type="Gene3D" id="3.20.20.140">
    <property type="entry name" value="Metal-dependent hydrolases"/>
    <property type="match status" value="1"/>
</dbReference>
<feature type="binding site" evidence="12">
    <location>
        <position position="219"/>
    </location>
    <ligand>
        <name>Zn(2+)</name>
        <dbReference type="ChEBI" id="CHEBI:29105"/>
    </ligand>
</feature>
<dbReference type="EMBL" id="RHIB01000001">
    <property type="protein sequence ID" value="RNA69782.1"/>
    <property type="molecule type" value="Genomic_DNA"/>
</dbReference>
<evidence type="ECO:0000313" key="15">
    <source>
        <dbReference type="Proteomes" id="UP000278746"/>
    </source>
</evidence>
<dbReference type="Gene3D" id="2.30.40.10">
    <property type="entry name" value="Urease, subunit C, domain 1"/>
    <property type="match status" value="1"/>
</dbReference>
<sequence>MKTLFYPCCEMVLDEGVIKDPLISMDKGIFKEIVSASPSEVTDAEVISYPPGTKIVPGFIDLHIHGTNRADVMDAKEDTIPTMVRYLPGEGTTAFLATTLTQSKEKKKQSLQNAASYMSMPSTLGAELLGIHLEGPFISLKRAGAQPKEFIHKPDVSLFKEFQEASGGAIKLATIAPEEGMAFVRFLAQNNVIPSIGHSDATYVEVREAAEQGAVHATHLFNGMRGIHHRDIGTAGGIFLHDSIKAELIADGIHVSPEMIRLTYKNKGADGIILITDAMRAKGLPDGQYDLGGQAVTVRGKKAELCDGTLAGSVLKMNEAVRNMVTFSGCSFNEAIAMASLNPARQLGVDDRKGSIQIGKDADFAVLGSDFTIFETYCLGKRVYTYNGGREDRESD</sequence>
<comment type="similarity">
    <text evidence="1 9">Belongs to the metallo-dependent hydrolases superfamily. NagA family.</text>
</comment>
<feature type="binding site" evidence="12">
    <location>
        <position position="198"/>
    </location>
    <ligand>
        <name>Zn(2+)</name>
        <dbReference type="ChEBI" id="CHEBI:29105"/>
    </ligand>
</feature>
<evidence type="ECO:0000256" key="4">
    <source>
        <dbReference type="ARBA" id="ARBA00022723"/>
    </source>
</evidence>
<feature type="binding site" evidence="11">
    <location>
        <begin position="222"/>
        <end position="223"/>
    </location>
    <ligand>
        <name>substrate</name>
    </ligand>
</feature>
<dbReference type="InterPro" id="IPR032466">
    <property type="entry name" value="Metal_Hydrolase"/>
</dbReference>
<dbReference type="InterPro" id="IPR011059">
    <property type="entry name" value="Metal-dep_hydrolase_composite"/>
</dbReference>
<keyword evidence="6 9" id="KW-0119">Carbohydrate metabolism</keyword>
<feature type="binding site" evidence="11">
    <location>
        <begin position="310"/>
        <end position="312"/>
    </location>
    <ligand>
        <name>substrate</name>
    </ligand>
</feature>
<dbReference type="GO" id="GO:0046872">
    <property type="term" value="F:metal ion binding"/>
    <property type="evidence" value="ECO:0007669"/>
    <property type="project" value="UniProtKB-KW"/>
</dbReference>
<keyword evidence="5 9" id="KW-0378">Hydrolase</keyword>
<name>A0A3M7TY13_9BACI</name>
<dbReference type="PANTHER" id="PTHR11113">
    <property type="entry name" value="N-ACETYLGLUCOSAMINE-6-PHOSPHATE DEACETYLASE"/>
    <property type="match status" value="1"/>
</dbReference>
<dbReference type="EC" id="3.5.1.25" evidence="2"/>